<feature type="transmembrane region" description="Helical" evidence="1">
    <location>
        <begin position="305"/>
        <end position="321"/>
    </location>
</feature>
<feature type="transmembrane region" description="Helical" evidence="1">
    <location>
        <begin position="82"/>
        <end position="103"/>
    </location>
</feature>
<feature type="transmembrane region" description="Helical" evidence="1">
    <location>
        <begin position="50"/>
        <end position="70"/>
    </location>
</feature>
<sequence>MLKLSIFILISILGIFFRKSKLYVLITILALGWLTLISPNVADFKAYENVYNFIGTGNLYLNTGYGWWFLCRIGNLLQFNYAQFKFVVLVIGLLLIWSTIWYLKLDDNLIMATYIIYPAITDLIQIRFFVATSIVIFFLRFLLKNTKWNYMLYIFGVLLAAQVHTSAYFYLMFVLCIYSVKHFKVTCIVTIGALSLFWVRKDLVISLISRIGTEQESSFYLNSQYYASFNDTLMFVFTTIFFFLISIYMYKTYINGDILKKNLDSQIELIRINFLKFLIGANYVSIFIVLLSSLAFTFLRLQKPLWILNYMGLAIISSRNIKSKISPNILNIIYVCLALLWILASEQQALTDFFFSK</sequence>
<evidence type="ECO:0008006" key="4">
    <source>
        <dbReference type="Google" id="ProtNLM"/>
    </source>
</evidence>
<dbReference type="InterPro" id="IPR049458">
    <property type="entry name" value="EpsG-like"/>
</dbReference>
<organism evidence="2 3">
    <name type="scientific">Limosilactobacillus reuteri</name>
    <name type="common">Lactobacillus reuteri</name>
    <dbReference type="NCBI Taxonomy" id="1598"/>
    <lineage>
        <taxon>Bacteria</taxon>
        <taxon>Bacillati</taxon>
        <taxon>Bacillota</taxon>
        <taxon>Bacilli</taxon>
        <taxon>Lactobacillales</taxon>
        <taxon>Lactobacillaceae</taxon>
        <taxon>Limosilactobacillus</taxon>
    </lineage>
</organism>
<evidence type="ECO:0000313" key="3">
    <source>
        <dbReference type="Proteomes" id="UP000430985"/>
    </source>
</evidence>
<reference evidence="2 3" key="1">
    <citation type="submission" date="2019-11" db="EMBL/GenBank/DDBJ databases">
        <title>Draft genome sequence of 12 host-associated Lactobacillus reuteri rodent strains.</title>
        <authorList>
            <person name="Zhang S."/>
            <person name="Ozcam M."/>
            <person name="Van Pijkeren J.P."/>
        </authorList>
    </citation>
    <scope>NUCLEOTIDE SEQUENCE [LARGE SCALE GENOMIC DNA]</scope>
    <source>
        <strain evidence="2 3">Rat19</strain>
    </source>
</reference>
<keyword evidence="1" id="KW-1133">Transmembrane helix</keyword>
<protein>
    <recommendedName>
        <fullName evidence="4">EpsG family protein</fullName>
    </recommendedName>
</protein>
<feature type="transmembrane region" description="Helical" evidence="1">
    <location>
        <begin position="21"/>
        <end position="38"/>
    </location>
</feature>
<accession>A0A6A8D361</accession>
<feature type="transmembrane region" description="Helical" evidence="1">
    <location>
        <begin position="123"/>
        <end position="143"/>
    </location>
</feature>
<dbReference type="EMBL" id="WJNE01000014">
    <property type="protein sequence ID" value="MRG69304.1"/>
    <property type="molecule type" value="Genomic_DNA"/>
</dbReference>
<proteinExistence type="predicted"/>
<comment type="caution">
    <text evidence="2">The sequence shown here is derived from an EMBL/GenBank/DDBJ whole genome shotgun (WGS) entry which is preliminary data.</text>
</comment>
<name>A0A6A8D361_LIMRT</name>
<dbReference type="RefSeq" id="WP_153702293.1">
    <property type="nucleotide sequence ID" value="NZ_WJNE01000014.1"/>
</dbReference>
<dbReference type="Proteomes" id="UP000430985">
    <property type="component" value="Unassembled WGS sequence"/>
</dbReference>
<feature type="transmembrane region" description="Helical" evidence="1">
    <location>
        <begin position="328"/>
        <end position="344"/>
    </location>
</feature>
<dbReference type="AlphaFoldDB" id="A0A6A8D361"/>
<keyword evidence="1" id="KW-0812">Transmembrane</keyword>
<gene>
    <name evidence="2" type="ORF">GIX83_05555</name>
</gene>
<feature type="transmembrane region" description="Helical" evidence="1">
    <location>
        <begin position="150"/>
        <end position="171"/>
    </location>
</feature>
<keyword evidence="1" id="KW-0472">Membrane</keyword>
<dbReference type="Pfam" id="PF14897">
    <property type="entry name" value="EpsG"/>
    <property type="match status" value="1"/>
</dbReference>
<feature type="transmembrane region" description="Helical" evidence="1">
    <location>
        <begin position="274"/>
        <end position="299"/>
    </location>
</feature>
<evidence type="ECO:0000256" key="1">
    <source>
        <dbReference type="SAM" id="Phobius"/>
    </source>
</evidence>
<feature type="transmembrane region" description="Helical" evidence="1">
    <location>
        <begin position="233"/>
        <end position="253"/>
    </location>
</feature>
<evidence type="ECO:0000313" key="2">
    <source>
        <dbReference type="EMBL" id="MRG69304.1"/>
    </source>
</evidence>